<dbReference type="Pfam" id="PF13365">
    <property type="entry name" value="Trypsin_2"/>
    <property type="match status" value="1"/>
</dbReference>
<comment type="caution">
    <text evidence="2">The sequence shown here is derived from an EMBL/GenBank/DDBJ whole genome shotgun (WGS) entry which is preliminary data.</text>
</comment>
<dbReference type="InterPro" id="IPR009003">
    <property type="entry name" value="Peptidase_S1_PA"/>
</dbReference>
<protein>
    <recommendedName>
        <fullName evidence="4">Trypsin-like peptidase domain-containing protein</fullName>
    </recommendedName>
</protein>
<dbReference type="PANTHER" id="PTHR36234:SF5">
    <property type="entry name" value="LYSYL ENDOPEPTIDASE"/>
    <property type="match status" value="1"/>
</dbReference>
<evidence type="ECO:0008006" key="4">
    <source>
        <dbReference type="Google" id="ProtNLM"/>
    </source>
</evidence>
<name>A0A919UDR6_9ACTN</name>
<dbReference type="SUPFAM" id="SSF50494">
    <property type="entry name" value="Trypsin-like serine proteases"/>
    <property type="match status" value="1"/>
</dbReference>
<evidence type="ECO:0000313" key="2">
    <source>
        <dbReference type="EMBL" id="GIG46918.1"/>
    </source>
</evidence>
<gene>
    <name evidence="2" type="ORF">Dsi01nite_049590</name>
</gene>
<dbReference type="PANTHER" id="PTHR36234">
    <property type="entry name" value="LYSYL ENDOPEPTIDASE"/>
    <property type="match status" value="1"/>
</dbReference>
<dbReference type="InterPro" id="IPR043504">
    <property type="entry name" value="Peptidase_S1_PA_chymotrypsin"/>
</dbReference>
<sequence>MRTIGRNALMRRRVLLVTGVCAVVALAGAGVAAATSFVPARPPATAFAAPAHEEPAPEPSGVLEAITGGSVERTSTFRYPGADYVKVHFSRLQLDPGDTVKVADASGTEVHRYSGEQLRDADNWTMSVSGESATVTVERAEKDPLGIRSKLDGLGVTVDRVARGQTPTERADAEAKRKAAAAAARHEESICGRDEKQDAVCYKSSDPIAYANARPVARILINGVELCTAWRLGANNRMMTNAHCFTTTREARNTEVWFNYECAQCGGGATLRPTKVMADQVLSTDDVLDYTLFTVRNFDAISRFGYLQLDDRAPVRGEELYIPQHPRGMPTVITTHDTSERSGNCAVANPAYDGYDVDTDMSYYCDTDGGSSGSPVISRRTNKVIALHHFGGCPNSGVRMDHIAADIRNLL</sequence>
<dbReference type="EMBL" id="BONQ01000077">
    <property type="protein sequence ID" value="GIG46918.1"/>
    <property type="molecule type" value="Genomic_DNA"/>
</dbReference>
<evidence type="ECO:0000313" key="3">
    <source>
        <dbReference type="Proteomes" id="UP000660611"/>
    </source>
</evidence>
<dbReference type="AlphaFoldDB" id="A0A919UDR6"/>
<feature type="signal peptide" evidence="1">
    <location>
        <begin position="1"/>
        <end position="29"/>
    </location>
</feature>
<evidence type="ECO:0000256" key="1">
    <source>
        <dbReference type="SAM" id="SignalP"/>
    </source>
</evidence>
<proteinExistence type="predicted"/>
<accession>A0A919UDR6</accession>
<feature type="chain" id="PRO_5039131362" description="Trypsin-like peptidase domain-containing protein" evidence="1">
    <location>
        <begin position="30"/>
        <end position="411"/>
    </location>
</feature>
<keyword evidence="1" id="KW-0732">Signal</keyword>
<organism evidence="2 3">
    <name type="scientific">Dactylosporangium siamense</name>
    <dbReference type="NCBI Taxonomy" id="685454"/>
    <lineage>
        <taxon>Bacteria</taxon>
        <taxon>Bacillati</taxon>
        <taxon>Actinomycetota</taxon>
        <taxon>Actinomycetes</taxon>
        <taxon>Micromonosporales</taxon>
        <taxon>Micromonosporaceae</taxon>
        <taxon>Dactylosporangium</taxon>
    </lineage>
</organism>
<dbReference type="Gene3D" id="2.40.10.10">
    <property type="entry name" value="Trypsin-like serine proteases"/>
    <property type="match status" value="2"/>
</dbReference>
<reference evidence="2" key="1">
    <citation type="submission" date="2021-01" db="EMBL/GenBank/DDBJ databases">
        <title>Whole genome shotgun sequence of Dactylosporangium siamense NBRC 106093.</title>
        <authorList>
            <person name="Komaki H."/>
            <person name="Tamura T."/>
        </authorList>
    </citation>
    <scope>NUCLEOTIDE SEQUENCE</scope>
    <source>
        <strain evidence="2">NBRC 106093</strain>
    </source>
</reference>
<keyword evidence="3" id="KW-1185">Reference proteome</keyword>
<dbReference type="Proteomes" id="UP000660611">
    <property type="component" value="Unassembled WGS sequence"/>
</dbReference>